<feature type="transmembrane region" description="Helical" evidence="7">
    <location>
        <begin position="466"/>
        <end position="492"/>
    </location>
</feature>
<dbReference type="NCBIfam" id="TIGR00360">
    <property type="entry name" value="ComEC_N-term"/>
    <property type="match status" value="1"/>
</dbReference>
<evidence type="ECO:0000256" key="2">
    <source>
        <dbReference type="ARBA" id="ARBA00022475"/>
    </source>
</evidence>
<evidence type="ECO:0000256" key="5">
    <source>
        <dbReference type="ARBA" id="ARBA00023136"/>
    </source>
</evidence>
<dbReference type="InterPro" id="IPR052159">
    <property type="entry name" value="Competence_DNA_uptake"/>
</dbReference>
<dbReference type="InterPro" id="IPR004477">
    <property type="entry name" value="ComEC_N"/>
</dbReference>
<reference evidence="10 11" key="1">
    <citation type="submission" date="2007-10" db="EMBL/GenBank/DDBJ databases">
        <authorList>
            <person name="Wagner-Dobler I."/>
            <person name="Ferriera S."/>
            <person name="Johnson J."/>
            <person name="Kravitz S."/>
            <person name="Beeson K."/>
            <person name="Sutton G."/>
            <person name="Rogers Y.-H."/>
            <person name="Friedman R."/>
            <person name="Frazier M."/>
            <person name="Venter J.C."/>
        </authorList>
    </citation>
    <scope>NUCLEOTIDE SEQUENCE [LARGE SCALE GENOMIC DNA]</scope>
    <source>
        <strain evidence="10 11">DFL-43</strain>
    </source>
</reference>
<dbReference type="Pfam" id="PF03772">
    <property type="entry name" value="Competence"/>
    <property type="match status" value="1"/>
</dbReference>
<feature type="transmembrane region" description="Helical" evidence="7">
    <location>
        <begin position="316"/>
        <end position="337"/>
    </location>
</feature>
<evidence type="ECO:0000259" key="8">
    <source>
        <dbReference type="Pfam" id="PF03772"/>
    </source>
</evidence>
<name>A9DCY5_HOEPD</name>
<organism evidence="10 11">
    <name type="scientific">Hoeflea phototrophica (strain DSM 17068 / NCIMB 14078 / DFL-43)</name>
    <dbReference type="NCBI Taxonomy" id="411684"/>
    <lineage>
        <taxon>Bacteria</taxon>
        <taxon>Pseudomonadati</taxon>
        <taxon>Pseudomonadota</taxon>
        <taxon>Alphaproteobacteria</taxon>
        <taxon>Hyphomicrobiales</taxon>
        <taxon>Rhizobiaceae</taxon>
        <taxon>Hoeflea</taxon>
    </lineage>
</organism>
<feature type="domain" description="ComEC/Rec2-related protein" evidence="8">
    <location>
        <begin position="296"/>
        <end position="588"/>
    </location>
</feature>
<dbReference type="PANTHER" id="PTHR30619:SF1">
    <property type="entry name" value="RECOMBINATION PROTEIN 2"/>
    <property type="match status" value="1"/>
</dbReference>
<evidence type="ECO:0000256" key="4">
    <source>
        <dbReference type="ARBA" id="ARBA00022989"/>
    </source>
</evidence>
<dbReference type="Pfam" id="PF13567">
    <property type="entry name" value="DUF4131"/>
    <property type="match status" value="1"/>
</dbReference>
<evidence type="ECO:0000259" key="9">
    <source>
        <dbReference type="Pfam" id="PF13567"/>
    </source>
</evidence>
<accession>A9DCY5</accession>
<evidence type="ECO:0000313" key="11">
    <source>
        <dbReference type="Proteomes" id="UP000004291"/>
    </source>
</evidence>
<keyword evidence="4 7" id="KW-1133">Transmembrane helix</keyword>
<keyword evidence="5 7" id="KW-0472">Membrane</keyword>
<evidence type="ECO:0000256" key="3">
    <source>
        <dbReference type="ARBA" id="ARBA00022692"/>
    </source>
</evidence>
<dbReference type="GO" id="GO:0005886">
    <property type="term" value="C:plasma membrane"/>
    <property type="evidence" value="ECO:0007669"/>
    <property type="project" value="UniProtKB-SubCell"/>
</dbReference>
<feature type="compositionally biased region" description="Low complexity" evidence="6">
    <location>
        <begin position="28"/>
        <end position="42"/>
    </location>
</feature>
<evidence type="ECO:0000313" key="10">
    <source>
        <dbReference type="EMBL" id="EDQ32233.1"/>
    </source>
</evidence>
<comment type="subcellular location">
    <subcellularLocation>
        <location evidence="1">Cell membrane</location>
        <topology evidence="1">Multi-pass membrane protein</topology>
    </subcellularLocation>
</comment>
<comment type="caution">
    <text evidence="10">The sequence shown here is derived from an EMBL/GenBank/DDBJ whole genome shotgun (WGS) entry which is preliminary data.</text>
</comment>
<feature type="transmembrane region" description="Helical" evidence="7">
    <location>
        <begin position="406"/>
        <end position="422"/>
    </location>
</feature>
<feature type="transmembrane region" description="Helical" evidence="7">
    <location>
        <begin position="358"/>
        <end position="377"/>
    </location>
</feature>
<reference evidence="10 11" key="2">
    <citation type="submission" date="2012-06" db="EMBL/GenBank/DDBJ databases">
        <authorList>
            <person name="Fiebig A."/>
        </authorList>
    </citation>
    <scope>NUCLEOTIDE SEQUENCE [LARGE SCALE GENOMIC DNA]</scope>
    <source>
        <strain evidence="10 11">DFL-43</strain>
    </source>
</reference>
<dbReference type="RefSeq" id="WP_007197208.1">
    <property type="nucleotide sequence ID" value="NZ_CM002917.1"/>
</dbReference>
<evidence type="ECO:0000256" key="6">
    <source>
        <dbReference type="SAM" id="MobiDB-lite"/>
    </source>
</evidence>
<keyword evidence="3 7" id="KW-0812">Transmembrane</keyword>
<feature type="transmembrane region" description="Helical" evidence="7">
    <location>
        <begin position="504"/>
        <end position="529"/>
    </location>
</feature>
<feature type="transmembrane region" description="Helical" evidence="7">
    <location>
        <begin position="567"/>
        <end position="585"/>
    </location>
</feature>
<feature type="transmembrane region" description="Helical" evidence="7">
    <location>
        <begin position="428"/>
        <end position="445"/>
    </location>
</feature>
<keyword evidence="11" id="KW-1185">Reference proteome</keyword>
<evidence type="ECO:0000256" key="7">
    <source>
        <dbReference type="SAM" id="Phobius"/>
    </source>
</evidence>
<dbReference type="InterPro" id="IPR025405">
    <property type="entry name" value="DUF4131"/>
</dbReference>
<keyword evidence="2" id="KW-1003">Cell membrane</keyword>
<dbReference type="eggNOG" id="COG0658">
    <property type="taxonomic scope" value="Bacteria"/>
</dbReference>
<dbReference type="STRING" id="411684.HPDFL43_07122"/>
<feature type="transmembrane region" description="Helical" evidence="7">
    <location>
        <begin position="592"/>
        <end position="609"/>
    </location>
</feature>
<dbReference type="OrthoDB" id="9790149at2"/>
<protein>
    <submittedName>
        <fullName evidence="10">ComEC/Rec2-related protein</fullName>
    </submittedName>
</protein>
<feature type="region of interest" description="Disordered" evidence="6">
    <location>
        <begin position="1"/>
        <end position="53"/>
    </location>
</feature>
<dbReference type="AlphaFoldDB" id="A9DCY5"/>
<gene>
    <name evidence="10" type="ORF">HPDFL43_07122</name>
</gene>
<feature type="transmembrane region" description="Helical" evidence="7">
    <location>
        <begin position="73"/>
        <end position="92"/>
    </location>
</feature>
<proteinExistence type="predicted"/>
<dbReference type="PANTHER" id="PTHR30619">
    <property type="entry name" value="DNA INTERNALIZATION/COMPETENCE PROTEIN COMEC/REC2"/>
    <property type="match status" value="1"/>
</dbReference>
<sequence length="809" mass="85153">MIPETTRQEPQTPAQADPASETRHAPVSLEPALPLPRASPRLTSRQPASRPPLTNLLGAAITRQIRQEADRGLGVLFLPVAMGLGAGVFFMAVRDPSVAALVSGFLISALLAFAARTANPGLARAGGLVAAMFLGALAAAYETRHGPVLLDSDVTTRVTGVVEAREFDAEGRVRYLLRLSATSDPEIRRPPPRVRLVARAAHEPVPVGAMIAGRARLSSPSGPVLPGGYDFAFRAFVDGIGAHGFFFQAPEKLALRPPDGGMAENFKLGLRGVRERIASRVRSVLPGDAGGIAAALTVSDRRGISRPTVEALRATGLAHILAISGLHMALAAGLLYVGLRLIMAGFPSLVEGWPVKKLAAAGALVTASAYLLISGGSVATQRAWVMLSIMLIAVILDRPALTMRNVALAAIVIILLSPSAVVGPGFQMSFAATAALIAAYAALSRRKAQRDWTPAPASHMLIVPGWLIWLFKAAVGLAITSLVAGLATGLFSAHHFHRFAGNGLLANMLAMPLVTLVVMPAGLLAMLLMPFCLDQLPLQAMGAGLGGVIAVAHYIDGMGGDVLVGQIPFHATAVAGAGFIVLVFLRSRLRLAGFALLGLGALLALPPLAPNRPQILISEDGRLVGLYGATGLASNAKRPSAFVFGQWQTALGGPNHRTPAMRRPLVSDNQLPGETLTPLLQAAAQEPSRFHCAERGMCAAGHAGATIIAIDHPELIGPACDRADLVVVSIPVYMSRCRSGATLVTARSLRTTGALAIRMAQNRLPTAAQDRGSGTRPRFAIDSALQGVVRPWTIQRYYDWRRRSYDLRD</sequence>
<feature type="transmembrane region" description="Helical" evidence="7">
    <location>
        <begin position="98"/>
        <end position="115"/>
    </location>
</feature>
<dbReference type="Proteomes" id="UP000004291">
    <property type="component" value="Chromosome"/>
</dbReference>
<dbReference type="EMBL" id="ABIA03000002">
    <property type="protein sequence ID" value="EDQ32233.1"/>
    <property type="molecule type" value="Genomic_DNA"/>
</dbReference>
<feature type="transmembrane region" description="Helical" evidence="7">
    <location>
        <begin position="536"/>
        <end position="555"/>
    </location>
</feature>
<feature type="domain" description="DUF4131" evidence="9">
    <location>
        <begin position="99"/>
        <end position="248"/>
    </location>
</feature>
<evidence type="ECO:0000256" key="1">
    <source>
        <dbReference type="ARBA" id="ARBA00004651"/>
    </source>
</evidence>
<dbReference type="HOGENOM" id="CLU_011826_0_0_5"/>